<dbReference type="Gene3D" id="3.20.20.100">
    <property type="entry name" value="NADP-dependent oxidoreductase domain"/>
    <property type="match status" value="1"/>
</dbReference>
<gene>
    <name evidence="2" type="ORF">Daura_30705</name>
</gene>
<dbReference type="SUPFAM" id="SSF51430">
    <property type="entry name" value="NAD(P)-linked oxidoreductase"/>
    <property type="match status" value="1"/>
</dbReference>
<organism evidence="2 3">
    <name type="scientific">Dactylosporangium aurantiacum</name>
    <dbReference type="NCBI Taxonomy" id="35754"/>
    <lineage>
        <taxon>Bacteria</taxon>
        <taxon>Bacillati</taxon>
        <taxon>Actinomycetota</taxon>
        <taxon>Actinomycetes</taxon>
        <taxon>Micromonosporales</taxon>
        <taxon>Micromonosporaceae</taxon>
        <taxon>Dactylosporangium</taxon>
    </lineage>
</organism>
<protein>
    <submittedName>
        <fullName evidence="2">Aldo/keto reductase</fullName>
    </submittedName>
</protein>
<sequence>MPSGVPLASPRDQDGGKDRHLVEYRPLGRTGLTVSMLGYGASPLGGVYAPIDEQAGIRAVRTALDLGVNIIDVSPYYGATAAETVLGRALRGVDRDSYVLATKVGRYGEDSFDFSAARVVASVEESLARLGTDHLDLIQCHDIEFGDLDQIVEETLPALAALRDAGKVRHLGVTAYPVTALTHVARAVPIDTVLSYCRYTLLDRALADAAPQLAARGVAVMNASPLAMGLLSRRGAPPWHPAPPAVRQAAADAVRLCDERGLDIARVALRFAAEPAQFATTFVGTADPHDMARNVRWASTPVDPELVRDLEHVLRPVLGHAWPSGRQRHDTPVGKA</sequence>
<proteinExistence type="predicted"/>
<dbReference type="GO" id="GO:0005829">
    <property type="term" value="C:cytosol"/>
    <property type="evidence" value="ECO:0007669"/>
    <property type="project" value="TreeGrafter"/>
</dbReference>
<dbReference type="GO" id="GO:0010349">
    <property type="term" value="F:L-galactose dehydrogenase activity"/>
    <property type="evidence" value="ECO:0007669"/>
    <property type="project" value="InterPro"/>
</dbReference>
<dbReference type="CDD" id="cd19163">
    <property type="entry name" value="AKR_galDH"/>
    <property type="match status" value="1"/>
</dbReference>
<name>A0A9Q9IBV3_9ACTN</name>
<accession>A0A9Q9IBV3</accession>
<dbReference type="PANTHER" id="PTHR42686">
    <property type="entry name" value="GH17980P-RELATED"/>
    <property type="match status" value="1"/>
</dbReference>
<dbReference type="Pfam" id="PF00248">
    <property type="entry name" value="Aldo_ket_red"/>
    <property type="match status" value="1"/>
</dbReference>
<dbReference type="Proteomes" id="UP001058003">
    <property type="component" value="Chromosome"/>
</dbReference>
<feature type="domain" description="NADP-dependent oxidoreductase" evidence="1">
    <location>
        <begin position="37"/>
        <end position="313"/>
    </location>
</feature>
<dbReference type="InterPro" id="IPR036812">
    <property type="entry name" value="NAD(P)_OxRdtase_dom_sf"/>
</dbReference>
<dbReference type="RefSeq" id="WP_211273886.1">
    <property type="nucleotide sequence ID" value="NZ_CP073767.1"/>
</dbReference>
<dbReference type="InterPro" id="IPR023210">
    <property type="entry name" value="NADP_OxRdtase_dom"/>
</dbReference>
<dbReference type="InterPro" id="IPR020471">
    <property type="entry name" value="AKR"/>
</dbReference>
<dbReference type="AlphaFoldDB" id="A0A9Q9IBV3"/>
<dbReference type="KEGG" id="daur:Daura_30705"/>
<dbReference type="EMBL" id="CP073767">
    <property type="protein sequence ID" value="UWZ51127.1"/>
    <property type="molecule type" value="Genomic_DNA"/>
</dbReference>
<evidence type="ECO:0000313" key="2">
    <source>
        <dbReference type="EMBL" id="UWZ51127.1"/>
    </source>
</evidence>
<dbReference type="PANTHER" id="PTHR42686:SF1">
    <property type="entry name" value="GH17980P-RELATED"/>
    <property type="match status" value="1"/>
</dbReference>
<evidence type="ECO:0000313" key="3">
    <source>
        <dbReference type="Proteomes" id="UP001058003"/>
    </source>
</evidence>
<dbReference type="InterPro" id="IPR044479">
    <property type="entry name" value="LGALDH-like"/>
</dbReference>
<evidence type="ECO:0000259" key="1">
    <source>
        <dbReference type="Pfam" id="PF00248"/>
    </source>
</evidence>
<keyword evidence="3" id="KW-1185">Reference proteome</keyword>
<reference evidence="2" key="1">
    <citation type="submission" date="2021-04" db="EMBL/GenBank/DDBJ databases">
        <title>Dactylosporangium aurantiacum NRRL B-8018 full assembly.</title>
        <authorList>
            <person name="Hartkoorn R.C."/>
            <person name="Beaudoing E."/>
            <person name="Hot D."/>
        </authorList>
    </citation>
    <scope>NUCLEOTIDE SEQUENCE</scope>
    <source>
        <strain evidence="2">NRRL B-8018</strain>
    </source>
</reference>